<accession>A0A853DER9</accession>
<organism evidence="1 2">
    <name type="scientific">Allobranchiibius huperziae</name>
    <dbReference type="NCBI Taxonomy" id="1874116"/>
    <lineage>
        <taxon>Bacteria</taxon>
        <taxon>Bacillati</taxon>
        <taxon>Actinomycetota</taxon>
        <taxon>Actinomycetes</taxon>
        <taxon>Micrococcales</taxon>
        <taxon>Dermacoccaceae</taxon>
        <taxon>Allobranchiibius</taxon>
    </lineage>
</organism>
<sequence>MGTPAGPSYAEVELLGAGELVVELLVDAGLLVVDDVVDGMVLDPPEHALTLAAPAIASSMATDRPRVRGMRTLPDRWRTGLLLDVERPR</sequence>
<evidence type="ECO:0000313" key="2">
    <source>
        <dbReference type="Proteomes" id="UP000571817"/>
    </source>
</evidence>
<dbReference type="Proteomes" id="UP000571817">
    <property type="component" value="Unassembled WGS sequence"/>
</dbReference>
<comment type="caution">
    <text evidence="1">The sequence shown here is derived from an EMBL/GenBank/DDBJ whole genome shotgun (WGS) entry which is preliminary data.</text>
</comment>
<proteinExistence type="predicted"/>
<dbReference type="EMBL" id="JACCFW010000001">
    <property type="protein sequence ID" value="NYJ75177.1"/>
    <property type="molecule type" value="Genomic_DNA"/>
</dbReference>
<dbReference type="AlphaFoldDB" id="A0A853DER9"/>
<keyword evidence="2" id="KW-1185">Reference proteome</keyword>
<evidence type="ECO:0000313" key="1">
    <source>
        <dbReference type="EMBL" id="NYJ75177.1"/>
    </source>
</evidence>
<protein>
    <submittedName>
        <fullName evidence="1">Uncharacterized protein</fullName>
    </submittedName>
</protein>
<name>A0A853DER9_9MICO</name>
<dbReference type="RefSeq" id="WP_179481630.1">
    <property type="nucleotide sequence ID" value="NZ_JACCFW010000001.1"/>
</dbReference>
<gene>
    <name evidence="1" type="ORF">HNR15_002140</name>
</gene>
<reference evidence="1 2" key="1">
    <citation type="submission" date="2020-07" db="EMBL/GenBank/DDBJ databases">
        <title>Sequencing the genomes of 1000 actinobacteria strains.</title>
        <authorList>
            <person name="Klenk H.-P."/>
        </authorList>
    </citation>
    <scope>NUCLEOTIDE SEQUENCE [LARGE SCALE GENOMIC DNA]</scope>
    <source>
        <strain evidence="1 2">DSM 29531</strain>
    </source>
</reference>